<gene>
    <name evidence="1" type="ORF">HRTV-29_gp55</name>
</gene>
<sequence length="140" mass="15587">MLSASVDLDVDVTAEDVYQAHRKRVKQASQLGFSVSQERVPVDTGTLQQSGFPPEFREEDVVFGYTARQAAPMEYGTEPGHTPPIEPLKRWAQRIGKDPGFGVWVATQKIPQEGVDAQPYLRPAAERMKPWLDNHGLDLG</sequence>
<protein>
    <submittedName>
        <fullName evidence="1">Mu gpG-like protein</fullName>
    </submittedName>
</protein>
<keyword evidence="2" id="KW-1185">Reference proteome</keyword>
<reference evidence="1" key="1">
    <citation type="submission" date="2021-05" db="EMBL/GenBank/DDBJ databases">
        <title>Diversity, taxonomy and evolution of archaeal viruses of the class Caudoviricetes.</title>
        <authorList>
            <person name="Liu Y."/>
            <person name="Demina T.A."/>
            <person name="Roux S."/>
            <person name="Aiewsakun P."/>
            <person name="Kazlauskas D."/>
            <person name="Simmonds P."/>
            <person name="Prangishvili D."/>
            <person name="Oksanen H.M."/>
            <person name="Krupovic M."/>
        </authorList>
    </citation>
    <scope>NUCLEOTIDE SEQUENCE</scope>
    <source>
        <strain evidence="1">HRTV-29/29</strain>
    </source>
</reference>
<dbReference type="Proteomes" id="UP000827282">
    <property type="component" value="Segment"/>
</dbReference>
<evidence type="ECO:0000313" key="1">
    <source>
        <dbReference type="EMBL" id="UBF23333.1"/>
    </source>
</evidence>
<proteinExistence type="predicted"/>
<name>A0AAE9BYN6_9CAUD</name>
<organism evidence="1 2">
    <name type="scientific">Halorubrum tailed virus 29</name>
    <dbReference type="NCBI Taxonomy" id="2878010"/>
    <lineage>
        <taxon>Viruses</taxon>
        <taxon>Duplodnaviria</taxon>
        <taxon>Heunggongvirae</taxon>
        <taxon>Uroviricota</taxon>
        <taxon>Caudoviricetes</taxon>
        <taxon>Kirjokansivirales</taxon>
        <taxon>Haloferuviridae</taxon>
        <taxon>Dpdavirus</taxon>
        <taxon>Dpdavirus caudatum</taxon>
        <taxon>Dpdavirus HRTV29</taxon>
    </lineage>
</organism>
<dbReference type="EMBL" id="MZ334526">
    <property type="protein sequence ID" value="UBF23333.1"/>
    <property type="molecule type" value="Genomic_DNA"/>
</dbReference>
<evidence type="ECO:0000313" key="2">
    <source>
        <dbReference type="Proteomes" id="UP000827282"/>
    </source>
</evidence>
<accession>A0AAE9BYN6</accession>